<dbReference type="AlphaFoldDB" id="A0A917A715"/>
<proteinExistence type="predicted"/>
<gene>
    <name evidence="2" type="ORF">GCM10011360_20330</name>
</gene>
<feature type="region of interest" description="Disordered" evidence="1">
    <location>
        <begin position="58"/>
        <end position="80"/>
    </location>
</feature>
<comment type="caution">
    <text evidence="2">The sequence shown here is derived from an EMBL/GenBank/DDBJ whole genome shotgun (WGS) entry which is preliminary data.</text>
</comment>
<dbReference type="EMBL" id="BMFJ01000001">
    <property type="protein sequence ID" value="GGE32407.1"/>
    <property type="molecule type" value="Genomic_DNA"/>
</dbReference>
<evidence type="ECO:0000313" key="2">
    <source>
        <dbReference type="EMBL" id="GGE32407.1"/>
    </source>
</evidence>
<sequence length="80" mass="8820">MKRSLQDLIQGVPPQRGNGGRYLKAEGTFKDMPEQPRTQLDKTTAAAKLILEEEARERAAKGERLKAARAARDAGAKNDE</sequence>
<keyword evidence="3" id="KW-1185">Reference proteome</keyword>
<reference evidence="3" key="1">
    <citation type="journal article" date="2019" name="Int. J. Syst. Evol. Microbiol.">
        <title>The Global Catalogue of Microorganisms (GCM) 10K type strain sequencing project: providing services to taxonomists for standard genome sequencing and annotation.</title>
        <authorList>
            <consortium name="The Broad Institute Genomics Platform"/>
            <consortium name="The Broad Institute Genome Sequencing Center for Infectious Disease"/>
            <person name="Wu L."/>
            <person name="Ma J."/>
        </authorList>
    </citation>
    <scope>NUCLEOTIDE SEQUENCE [LARGE SCALE GENOMIC DNA]</scope>
    <source>
        <strain evidence="3">CGMCC 1.12664</strain>
    </source>
</reference>
<name>A0A917A715_9RHOB</name>
<accession>A0A917A715</accession>
<evidence type="ECO:0000256" key="1">
    <source>
        <dbReference type="SAM" id="MobiDB-lite"/>
    </source>
</evidence>
<dbReference type="Proteomes" id="UP000612855">
    <property type="component" value="Unassembled WGS sequence"/>
</dbReference>
<protein>
    <submittedName>
        <fullName evidence="2">Uncharacterized protein</fullName>
    </submittedName>
</protein>
<feature type="region of interest" description="Disordered" evidence="1">
    <location>
        <begin position="1"/>
        <end position="21"/>
    </location>
</feature>
<evidence type="ECO:0000313" key="3">
    <source>
        <dbReference type="Proteomes" id="UP000612855"/>
    </source>
</evidence>
<organism evidence="2 3">
    <name type="scientific">Primorskyibacter flagellatus</name>
    <dbReference type="NCBI Taxonomy" id="1387277"/>
    <lineage>
        <taxon>Bacteria</taxon>
        <taxon>Pseudomonadati</taxon>
        <taxon>Pseudomonadota</taxon>
        <taxon>Alphaproteobacteria</taxon>
        <taxon>Rhodobacterales</taxon>
        <taxon>Roseobacteraceae</taxon>
        <taxon>Primorskyibacter</taxon>
    </lineage>
</organism>